<feature type="signal peptide" evidence="5">
    <location>
        <begin position="1"/>
        <end position="27"/>
    </location>
</feature>
<reference evidence="8" key="1">
    <citation type="journal article" date="2014" name="Int. J. Syst. Evol. Microbiol.">
        <title>Complete genome sequence of Corynebacterium casei LMG S-19264T (=DSM 44701T), isolated from a smear-ripened cheese.</title>
        <authorList>
            <consortium name="US DOE Joint Genome Institute (JGI-PGF)"/>
            <person name="Walter F."/>
            <person name="Albersmeier A."/>
            <person name="Kalinowski J."/>
            <person name="Ruckert C."/>
        </authorList>
    </citation>
    <scope>NUCLEOTIDE SEQUENCE</scope>
    <source>
        <strain evidence="8">NBRC 112290</strain>
    </source>
</reference>
<comment type="similarity">
    <text evidence="1">Belongs to the peptidase S33 family.</text>
</comment>
<evidence type="ECO:0000256" key="3">
    <source>
        <dbReference type="ARBA" id="ARBA00022801"/>
    </source>
</evidence>
<name>A0AA38CVY4_9MICO</name>
<organism evidence="8 9">
    <name type="scientific">Litorihabitans aurantiacus</name>
    <dbReference type="NCBI Taxonomy" id="1930061"/>
    <lineage>
        <taxon>Bacteria</taxon>
        <taxon>Bacillati</taxon>
        <taxon>Actinomycetota</taxon>
        <taxon>Actinomycetes</taxon>
        <taxon>Micrococcales</taxon>
        <taxon>Beutenbergiaceae</taxon>
        <taxon>Litorihabitans</taxon>
    </lineage>
</organism>
<dbReference type="SUPFAM" id="SSF53474">
    <property type="entry name" value="alpha/beta-Hydrolases"/>
    <property type="match status" value="1"/>
</dbReference>
<dbReference type="GO" id="GO:0016787">
    <property type="term" value="F:hydrolase activity"/>
    <property type="evidence" value="ECO:0007669"/>
    <property type="project" value="UniProtKB-KW"/>
</dbReference>
<protein>
    <submittedName>
        <fullName evidence="8">Alpha/beta hydrolase</fullName>
    </submittedName>
</protein>
<dbReference type="InterPro" id="IPR013595">
    <property type="entry name" value="Pept_S33_TAP-like_C"/>
</dbReference>
<dbReference type="Pfam" id="PF00561">
    <property type="entry name" value="Abhydrolase_1"/>
    <property type="match status" value="1"/>
</dbReference>
<dbReference type="InterPro" id="IPR051601">
    <property type="entry name" value="Serine_prot/Carboxylest_S33"/>
</dbReference>
<evidence type="ECO:0000259" key="7">
    <source>
        <dbReference type="Pfam" id="PF08386"/>
    </source>
</evidence>
<evidence type="ECO:0000256" key="4">
    <source>
        <dbReference type="SAM" id="MobiDB-lite"/>
    </source>
</evidence>
<feature type="domain" description="AB hydrolase-1" evidence="6">
    <location>
        <begin position="130"/>
        <end position="371"/>
    </location>
</feature>
<feature type="region of interest" description="Disordered" evidence="4">
    <location>
        <begin position="27"/>
        <end position="56"/>
    </location>
</feature>
<dbReference type="InterPro" id="IPR000073">
    <property type="entry name" value="AB_hydrolase_1"/>
</dbReference>
<feature type="domain" description="Peptidase S33 tripeptidyl aminopeptidase-like C-terminal" evidence="7">
    <location>
        <begin position="451"/>
        <end position="542"/>
    </location>
</feature>
<evidence type="ECO:0000256" key="5">
    <source>
        <dbReference type="SAM" id="SignalP"/>
    </source>
</evidence>
<dbReference type="InterPro" id="IPR029058">
    <property type="entry name" value="AB_hydrolase_fold"/>
</dbReference>
<dbReference type="EMBL" id="BSUM01000001">
    <property type="protein sequence ID" value="GMA33130.1"/>
    <property type="molecule type" value="Genomic_DNA"/>
</dbReference>
<gene>
    <name evidence="8" type="ORF">GCM10025875_31220</name>
</gene>
<dbReference type="PANTHER" id="PTHR43248:SF29">
    <property type="entry name" value="TRIPEPTIDYL AMINOPEPTIDASE"/>
    <property type="match status" value="1"/>
</dbReference>
<evidence type="ECO:0000256" key="1">
    <source>
        <dbReference type="ARBA" id="ARBA00010088"/>
    </source>
</evidence>
<evidence type="ECO:0000259" key="6">
    <source>
        <dbReference type="Pfam" id="PF00561"/>
    </source>
</evidence>
<comment type="caution">
    <text evidence="8">The sequence shown here is derived from an EMBL/GenBank/DDBJ whole genome shotgun (WGS) entry which is preliminary data.</text>
</comment>
<evidence type="ECO:0000313" key="9">
    <source>
        <dbReference type="Proteomes" id="UP001157161"/>
    </source>
</evidence>
<dbReference type="Proteomes" id="UP001157161">
    <property type="component" value="Unassembled WGS sequence"/>
</dbReference>
<reference evidence="8" key="2">
    <citation type="submission" date="2023-02" db="EMBL/GenBank/DDBJ databases">
        <authorList>
            <person name="Sun Q."/>
            <person name="Mori K."/>
        </authorList>
    </citation>
    <scope>NUCLEOTIDE SEQUENCE</scope>
    <source>
        <strain evidence="8">NBRC 112290</strain>
    </source>
</reference>
<feature type="compositionally biased region" description="Low complexity" evidence="4">
    <location>
        <begin position="40"/>
        <end position="56"/>
    </location>
</feature>
<dbReference type="Pfam" id="PF08386">
    <property type="entry name" value="Abhydrolase_4"/>
    <property type="match status" value="1"/>
</dbReference>
<keyword evidence="3 8" id="KW-0378">Hydrolase</keyword>
<dbReference type="PROSITE" id="PS51257">
    <property type="entry name" value="PROKAR_LIPOPROTEIN"/>
    <property type="match status" value="1"/>
</dbReference>
<dbReference type="Gene3D" id="3.40.50.1820">
    <property type="entry name" value="alpha/beta hydrolase"/>
    <property type="match status" value="1"/>
</dbReference>
<dbReference type="PANTHER" id="PTHR43248">
    <property type="entry name" value="2-SUCCINYL-6-HYDROXY-2,4-CYCLOHEXADIENE-1-CARBOXYLATE SYNTHASE"/>
    <property type="match status" value="1"/>
</dbReference>
<accession>A0AA38CVY4</accession>
<proteinExistence type="inferred from homology"/>
<evidence type="ECO:0000256" key="2">
    <source>
        <dbReference type="ARBA" id="ARBA00022729"/>
    </source>
</evidence>
<evidence type="ECO:0000313" key="8">
    <source>
        <dbReference type="EMBL" id="GMA33130.1"/>
    </source>
</evidence>
<keyword evidence="2 5" id="KW-0732">Signal</keyword>
<keyword evidence="9" id="KW-1185">Reference proteome</keyword>
<dbReference type="AlphaFoldDB" id="A0AA38CVY4"/>
<feature type="chain" id="PRO_5041446854" evidence="5">
    <location>
        <begin position="28"/>
        <end position="559"/>
    </location>
</feature>
<sequence>MASMTRTTPPLRAAACAAAAALLLATACSPGGTPPDDDSSSTSSTADPTDPAADPAGLETFYDQELAFGPCEDYGTTPTHQEAVDAAVATSAAECARATVPLDYDDPGGETAEIAVIRIPARGGDPIGSLLTNPGGPGGSGVYSGALTAQTLAASPVTERFDLIGFDPRGVGRSTPAIDCHTDAEADDGSYPLSAIMLASEFTAQDTAAIFERCAELSGGEQALQAMGTRDAARDMDVLRAALGDERLTYLGQSYGTRLGAVYAEQFPQRVRAMVLDGAADPTQSTYERRVAAYTGFQRAFEEMAAFCAEQGDCPLGDDPAGAVAAFHDLARPLAENPVPAGESDEFAVGFDEAVNGVTAGLYAFDAWPAIIEGLRELQQGRGDILTLLTFSFGQRDAGGTWPNFAEANYAINCRDEVRMTPEEVAALREEIYDVAPLYDPGVDLSDGARDTCEAWPQQPDLGFPHAVGIEGLPELLVVSITGDATTPHAGGIALADVLGASLLTVEGEQHTITTQGNQPCVDDAVARYLIDLTVPEEGASCGIEPVPTAAPAAPPAGG</sequence>